<evidence type="ECO:0000313" key="2">
    <source>
        <dbReference type="EMBL" id="EYC01365.1"/>
    </source>
</evidence>
<gene>
    <name evidence="2" type="primary">Acey_s0108.g63</name>
    <name evidence="2" type="ORF">Y032_0108g63</name>
</gene>
<dbReference type="OrthoDB" id="10447954at2759"/>
<evidence type="ECO:0000256" key="1">
    <source>
        <dbReference type="SAM" id="MobiDB-lite"/>
    </source>
</evidence>
<sequence>MEAVAGTVESSAGVEEFQNDAPNSNKTGVKRKISDKEEDSNVSSEECGAMKKVFVTESENKENELHAEICEPVKVPGYFPFFSLPVELRLRILRKVGYWTLRELRQLSHAMYALVGVVLPRKWGRFLVDYSYSPSMYLEGYLRKRWSHLTSSSSCASMLRLAHRAEIPRIMFFKAKLTPYMMKRFVISVKCSQVKVVELNFTYCKITCDVEQFVHFLELCNTQKLVVDDCTMKGDFRNQLQQAAFIQKIDAVITNSWGCSYWSEPQFFTVEKLLGLLTSWVCRVFEDTYLYVKVSLPVKSEQEIESHSYRYHMASSYVHRQGDRFIFRKDTGEEMYVKYKDGMMLINREENPS</sequence>
<name>A0A016TFC9_9BILA</name>
<accession>A0A016TFC9</accession>
<comment type="caution">
    <text evidence="2">The sequence shown here is derived from an EMBL/GenBank/DDBJ whole genome shotgun (WGS) entry which is preliminary data.</text>
</comment>
<organism evidence="2 3">
    <name type="scientific">Ancylostoma ceylanicum</name>
    <dbReference type="NCBI Taxonomy" id="53326"/>
    <lineage>
        <taxon>Eukaryota</taxon>
        <taxon>Metazoa</taxon>
        <taxon>Ecdysozoa</taxon>
        <taxon>Nematoda</taxon>
        <taxon>Chromadorea</taxon>
        <taxon>Rhabditida</taxon>
        <taxon>Rhabditina</taxon>
        <taxon>Rhabditomorpha</taxon>
        <taxon>Strongyloidea</taxon>
        <taxon>Ancylostomatidae</taxon>
        <taxon>Ancylostomatinae</taxon>
        <taxon>Ancylostoma</taxon>
    </lineage>
</organism>
<protein>
    <recommendedName>
        <fullName evidence="4">F-box domain-containing protein</fullName>
    </recommendedName>
</protein>
<evidence type="ECO:0008006" key="4">
    <source>
        <dbReference type="Google" id="ProtNLM"/>
    </source>
</evidence>
<reference evidence="3" key="1">
    <citation type="journal article" date="2015" name="Nat. Genet.">
        <title>The genome and transcriptome of the zoonotic hookworm Ancylostoma ceylanicum identify infection-specific gene families.</title>
        <authorList>
            <person name="Schwarz E.M."/>
            <person name="Hu Y."/>
            <person name="Antoshechkin I."/>
            <person name="Miller M.M."/>
            <person name="Sternberg P.W."/>
            <person name="Aroian R.V."/>
        </authorList>
    </citation>
    <scope>NUCLEOTIDE SEQUENCE</scope>
    <source>
        <strain evidence="3">HY135</strain>
    </source>
</reference>
<feature type="region of interest" description="Disordered" evidence="1">
    <location>
        <begin position="1"/>
        <end position="44"/>
    </location>
</feature>
<proteinExistence type="predicted"/>
<keyword evidence="3" id="KW-1185">Reference proteome</keyword>
<evidence type="ECO:0000313" key="3">
    <source>
        <dbReference type="Proteomes" id="UP000024635"/>
    </source>
</evidence>
<dbReference type="AlphaFoldDB" id="A0A016TFC9"/>
<dbReference type="Proteomes" id="UP000024635">
    <property type="component" value="Unassembled WGS sequence"/>
</dbReference>
<dbReference type="EMBL" id="JARK01001444">
    <property type="protein sequence ID" value="EYC01365.1"/>
    <property type="molecule type" value="Genomic_DNA"/>
</dbReference>